<feature type="signal peptide" evidence="3">
    <location>
        <begin position="1"/>
        <end position="23"/>
    </location>
</feature>
<evidence type="ECO:0000313" key="5">
    <source>
        <dbReference type="EMBL" id="QEC46193.1"/>
    </source>
</evidence>
<proteinExistence type="predicted"/>
<gene>
    <name evidence="5" type="ORF">FSW04_00485</name>
</gene>
<dbReference type="InterPro" id="IPR051398">
    <property type="entry name" value="Polysacch_Deacetylase"/>
</dbReference>
<dbReference type="Proteomes" id="UP000321805">
    <property type="component" value="Chromosome"/>
</dbReference>
<dbReference type="Gene3D" id="2.60.40.10">
    <property type="entry name" value="Immunoglobulins"/>
    <property type="match status" value="1"/>
</dbReference>
<accession>A0A5B8TZP1</accession>
<evidence type="ECO:0000256" key="1">
    <source>
        <dbReference type="ARBA" id="ARBA00004613"/>
    </source>
</evidence>
<dbReference type="OrthoDB" id="5140323at2"/>
<dbReference type="GO" id="GO:0005975">
    <property type="term" value="P:carbohydrate metabolic process"/>
    <property type="evidence" value="ECO:0007669"/>
    <property type="project" value="InterPro"/>
</dbReference>
<keyword evidence="2 3" id="KW-0732">Signal</keyword>
<dbReference type="InterPro" id="IPR011330">
    <property type="entry name" value="Glyco_hydro/deAcase_b/a-brl"/>
</dbReference>
<dbReference type="InterPro" id="IPR002509">
    <property type="entry name" value="NODB_dom"/>
</dbReference>
<feature type="domain" description="NodB homology" evidence="4">
    <location>
        <begin position="198"/>
        <end position="424"/>
    </location>
</feature>
<protein>
    <submittedName>
        <fullName evidence="5">Polysaccharide deacetylase family protein</fullName>
    </submittedName>
</protein>
<evidence type="ECO:0000313" key="6">
    <source>
        <dbReference type="Proteomes" id="UP000321805"/>
    </source>
</evidence>
<feature type="chain" id="PRO_5039245390" evidence="3">
    <location>
        <begin position="24"/>
        <end position="733"/>
    </location>
</feature>
<dbReference type="RefSeq" id="WP_146915134.1">
    <property type="nucleotide sequence ID" value="NZ_CP042430.1"/>
</dbReference>
<dbReference type="KEGG" id="bsol:FSW04_00485"/>
<dbReference type="InterPro" id="IPR013783">
    <property type="entry name" value="Ig-like_fold"/>
</dbReference>
<dbReference type="PROSITE" id="PS51677">
    <property type="entry name" value="NODB"/>
    <property type="match status" value="1"/>
</dbReference>
<dbReference type="PANTHER" id="PTHR34216">
    <property type="match status" value="1"/>
</dbReference>
<keyword evidence="6" id="KW-1185">Reference proteome</keyword>
<sequence>MAPFSRMVLLAAAVLSLSSGVVLQRPARASAATELLTNAGLEAAGTGGLPAYWQPSSWGTHTAAFGWSTDAHTGTHSVRVDVSAYTDGDSKWVPDDAHLVPVTGGTYYRFSDWYKATASTAVSVYYETAADAPGEGRWANLFAGIAPAAAWTQYRTGFTMPSGAVRAYFAHFIAGNGSLQTDDYSMTAAPAPPGFGRPLISLTFDDGSEGFHQTALGLLDAKGFKTTQYIPTAGLVTSPPDPFMMTTAQLGDMARDGHEIGAHSVTHPDLTTIGDAALAAELQDPKTLLQAIPGVGTVSDFAYPFGSYDARVIAATQAAGYQTARSVEEGYNTKGDLEPYDLRGQNMTSTTTLAQFRSWVDYAEAHNYWLVVIYHEVVPDSAPVCTDPATVDPCLGPYDTRAGLFQQQLDYLSASGAGRDVMTVRDALARTGAVVLPLAGTVQITPSLPATTAVLTATTSGFHDPDGDALTYHYRWLVDGVTVTGATGPTLDLAAAGHGDHGDVVAVQVSADDGHGHSTATAQATTTVVNTPPGAGSVALDPPAPAAGTALTATPGGFADADADALGYSYAWFRNGQAIAGQSSATLPATGSPGDVITVEVRATDGHGGTSVPATAAATLGAATLGAAAEVTGTTVAPPRTGDRTAPRIRITSPTPRTYRLGWKVTIRFTCTDSSGAVSTRVTLRRVGSATRRVHQGTRVRLSHTGTYVLRITATDRAGNAATRTVRFHVRRR</sequence>
<reference evidence="5 6" key="1">
    <citation type="journal article" date="2018" name="J. Microbiol.">
        <title>Baekduia soli gen. nov., sp. nov., a novel bacterium isolated from the soil of Baekdu Mountain and proposal of a novel family name, Baekduiaceae fam. nov.</title>
        <authorList>
            <person name="An D.S."/>
            <person name="Siddiqi M.Z."/>
            <person name="Kim K.H."/>
            <person name="Yu H.S."/>
            <person name="Im W.T."/>
        </authorList>
    </citation>
    <scope>NUCLEOTIDE SEQUENCE [LARGE SCALE GENOMIC DNA]</scope>
    <source>
        <strain evidence="5 6">BR7-21</strain>
    </source>
</reference>
<dbReference type="Gene3D" id="2.60.120.260">
    <property type="entry name" value="Galactose-binding domain-like"/>
    <property type="match status" value="1"/>
</dbReference>
<dbReference type="EMBL" id="CP042430">
    <property type="protein sequence ID" value="QEC46193.1"/>
    <property type="molecule type" value="Genomic_DNA"/>
</dbReference>
<dbReference type="PANTHER" id="PTHR34216:SF3">
    <property type="entry name" value="POLY-BETA-1,6-N-ACETYL-D-GLUCOSAMINE N-DEACETYLASE"/>
    <property type="match status" value="1"/>
</dbReference>
<dbReference type="Gene3D" id="3.20.20.370">
    <property type="entry name" value="Glycoside hydrolase/deacetylase"/>
    <property type="match status" value="1"/>
</dbReference>
<dbReference type="GO" id="GO:0005576">
    <property type="term" value="C:extracellular region"/>
    <property type="evidence" value="ECO:0007669"/>
    <property type="project" value="UniProtKB-SubCell"/>
</dbReference>
<name>A0A5B8TZP1_9ACTN</name>
<dbReference type="GO" id="GO:0016810">
    <property type="term" value="F:hydrolase activity, acting on carbon-nitrogen (but not peptide) bonds"/>
    <property type="evidence" value="ECO:0007669"/>
    <property type="project" value="InterPro"/>
</dbReference>
<evidence type="ECO:0000256" key="2">
    <source>
        <dbReference type="ARBA" id="ARBA00022729"/>
    </source>
</evidence>
<dbReference type="AlphaFoldDB" id="A0A5B8TZP1"/>
<evidence type="ECO:0000256" key="3">
    <source>
        <dbReference type="SAM" id="SignalP"/>
    </source>
</evidence>
<dbReference type="CDD" id="cd10918">
    <property type="entry name" value="CE4_NodB_like_5s_6s"/>
    <property type="match status" value="1"/>
</dbReference>
<dbReference type="Pfam" id="PF01522">
    <property type="entry name" value="Polysacc_deac_1"/>
    <property type="match status" value="1"/>
</dbReference>
<dbReference type="SUPFAM" id="SSF88713">
    <property type="entry name" value="Glycoside hydrolase/deacetylase"/>
    <property type="match status" value="1"/>
</dbReference>
<evidence type="ECO:0000259" key="4">
    <source>
        <dbReference type="PROSITE" id="PS51677"/>
    </source>
</evidence>
<comment type="subcellular location">
    <subcellularLocation>
        <location evidence="1">Secreted</location>
    </subcellularLocation>
</comment>
<organism evidence="5 6">
    <name type="scientific">Baekduia soli</name>
    <dbReference type="NCBI Taxonomy" id="496014"/>
    <lineage>
        <taxon>Bacteria</taxon>
        <taxon>Bacillati</taxon>
        <taxon>Actinomycetota</taxon>
        <taxon>Thermoleophilia</taxon>
        <taxon>Solirubrobacterales</taxon>
        <taxon>Baekduiaceae</taxon>
        <taxon>Baekduia</taxon>
    </lineage>
</organism>